<keyword evidence="9" id="KW-0472">Membrane</keyword>
<keyword evidence="5" id="KW-0547">Nucleotide-binding</keyword>
<evidence type="ECO:0000256" key="8">
    <source>
        <dbReference type="ARBA" id="ARBA00023012"/>
    </source>
</evidence>
<comment type="caution">
    <text evidence="11">The sequence shown here is derived from an EMBL/GenBank/DDBJ whole genome shotgun (WGS) entry which is preliminary data.</text>
</comment>
<evidence type="ECO:0000259" key="10">
    <source>
        <dbReference type="SMART" id="SM00387"/>
    </source>
</evidence>
<feature type="transmembrane region" description="Helical" evidence="9">
    <location>
        <begin position="320"/>
        <end position="341"/>
    </location>
</feature>
<proteinExistence type="predicted"/>
<evidence type="ECO:0000313" key="12">
    <source>
        <dbReference type="Proteomes" id="UP000550508"/>
    </source>
</evidence>
<dbReference type="CDD" id="cd12914">
    <property type="entry name" value="PDC1_DGC_like"/>
    <property type="match status" value="1"/>
</dbReference>
<name>A0A849VMS8_9HYPH</name>
<dbReference type="EMBL" id="JABUMX010000002">
    <property type="protein sequence ID" value="NTS31445.1"/>
    <property type="molecule type" value="Genomic_DNA"/>
</dbReference>
<dbReference type="CDD" id="cd12915">
    <property type="entry name" value="PDC2_DGC_like"/>
    <property type="match status" value="1"/>
</dbReference>
<sequence>MSILRRSGDRWALAGLPALLRRLGLMAPAGKALSGSVRSHSRPLELLPYGLLLFLSVAAIILVFIIGVGESRDRMITESTVQLRQKTALLEAYVSKILEANEMVLRNISSEIDPMPWSDIVASPKVASLLADQKQFLKHSGVIALVNREGSLVAYSEGFPAKSFSVTDRDYYRYLHDNPLSETFIGEPLIGRVHGKLSLTMSKALHRQDGLFDGLILITMPLEYFSNLFNGAASPSDVAQLLRNDGRVIVNVPFAQGGNQAPLWFASAVGANPAAGVVNSVSASDQTNRLVAYRKVEAFPFYVSYAIDEGKLLNGWWQSVFVYGAVLATALAAFMATAWMARRNSIALLHSNESLREVSERVLVSQDEERRSIARDLHDSTGQHLIGAAMELDSARSRVSETDDDTSRALHRAAALIMQSNEELRTLSYLLHPPMLDESGLPNALELLVVGFEERSGLEIELRVAPEIGTKRPPAGVELAIFRIVQEALTNIYRHARARHATIRLVRQGSDAYPMLSLTVKDDGIGIERRNRNTIGVGLSGMEARLRPFNGLLDISTGKKGTTLSVRVRG</sequence>
<dbReference type="PANTHER" id="PTHR24421:SF10">
    <property type="entry name" value="NITRATE_NITRITE SENSOR PROTEIN NARQ"/>
    <property type="match status" value="1"/>
</dbReference>
<keyword evidence="9" id="KW-1133">Transmembrane helix</keyword>
<dbReference type="Proteomes" id="UP000550508">
    <property type="component" value="Unassembled WGS sequence"/>
</dbReference>
<evidence type="ECO:0000256" key="4">
    <source>
        <dbReference type="ARBA" id="ARBA00022679"/>
    </source>
</evidence>
<dbReference type="Pfam" id="PF07730">
    <property type="entry name" value="HisKA_3"/>
    <property type="match status" value="1"/>
</dbReference>
<evidence type="ECO:0000256" key="6">
    <source>
        <dbReference type="ARBA" id="ARBA00022777"/>
    </source>
</evidence>
<keyword evidence="9" id="KW-0812">Transmembrane</keyword>
<keyword evidence="8" id="KW-0902">Two-component regulatory system</keyword>
<dbReference type="GO" id="GO:0046983">
    <property type="term" value="F:protein dimerization activity"/>
    <property type="evidence" value="ECO:0007669"/>
    <property type="project" value="InterPro"/>
</dbReference>
<evidence type="ECO:0000256" key="9">
    <source>
        <dbReference type="SAM" id="Phobius"/>
    </source>
</evidence>
<evidence type="ECO:0000256" key="3">
    <source>
        <dbReference type="ARBA" id="ARBA00022553"/>
    </source>
</evidence>
<keyword evidence="3" id="KW-0597">Phosphoprotein</keyword>
<evidence type="ECO:0000256" key="2">
    <source>
        <dbReference type="ARBA" id="ARBA00012438"/>
    </source>
</evidence>
<dbReference type="Gene3D" id="1.20.5.1930">
    <property type="match status" value="1"/>
</dbReference>
<accession>A0A849VMS8</accession>
<organism evidence="11 12">
    <name type="scientific">Phyllobacterium pellucidum</name>
    <dbReference type="NCBI Taxonomy" id="2740464"/>
    <lineage>
        <taxon>Bacteria</taxon>
        <taxon>Pseudomonadati</taxon>
        <taxon>Pseudomonadota</taxon>
        <taxon>Alphaproteobacteria</taxon>
        <taxon>Hyphomicrobiales</taxon>
        <taxon>Phyllobacteriaceae</taxon>
        <taxon>Phyllobacterium</taxon>
    </lineage>
</organism>
<dbReference type="GO" id="GO:0000155">
    <property type="term" value="F:phosphorelay sensor kinase activity"/>
    <property type="evidence" value="ECO:0007669"/>
    <property type="project" value="InterPro"/>
</dbReference>
<dbReference type="InterPro" id="IPR050482">
    <property type="entry name" value="Sensor_HK_TwoCompSys"/>
</dbReference>
<feature type="transmembrane region" description="Helical" evidence="9">
    <location>
        <begin position="48"/>
        <end position="69"/>
    </location>
</feature>
<dbReference type="InterPro" id="IPR011712">
    <property type="entry name" value="Sig_transdc_His_kin_sub3_dim/P"/>
</dbReference>
<feature type="domain" description="Histidine kinase/HSP90-like ATPase" evidence="10">
    <location>
        <begin position="476"/>
        <end position="570"/>
    </location>
</feature>
<dbReference type="SMART" id="SM00387">
    <property type="entry name" value="HATPase_c"/>
    <property type="match status" value="1"/>
</dbReference>
<reference evidence="11 12" key="1">
    <citation type="submission" date="2020-05" db="EMBL/GenBank/DDBJ databases">
        <authorList>
            <person name="Kim M.K."/>
        </authorList>
    </citation>
    <scope>NUCLEOTIDE SEQUENCE [LARGE SCALE GENOMIC DNA]</scope>
    <source>
        <strain evidence="11 12">BT25</strain>
    </source>
</reference>
<dbReference type="CDD" id="cd16917">
    <property type="entry name" value="HATPase_UhpB-NarQ-NarX-like"/>
    <property type="match status" value="1"/>
</dbReference>
<protein>
    <recommendedName>
        <fullName evidence="2">histidine kinase</fullName>
        <ecNumber evidence="2">2.7.13.3</ecNumber>
    </recommendedName>
</protein>
<evidence type="ECO:0000313" key="11">
    <source>
        <dbReference type="EMBL" id="NTS31445.1"/>
    </source>
</evidence>
<comment type="catalytic activity">
    <reaction evidence="1">
        <text>ATP + protein L-histidine = ADP + protein N-phospho-L-histidine.</text>
        <dbReference type="EC" id="2.7.13.3"/>
    </reaction>
</comment>
<dbReference type="AlphaFoldDB" id="A0A849VMS8"/>
<dbReference type="InterPro" id="IPR003594">
    <property type="entry name" value="HATPase_dom"/>
</dbReference>
<evidence type="ECO:0000256" key="5">
    <source>
        <dbReference type="ARBA" id="ARBA00022741"/>
    </source>
</evidence>
<dbReference type="GO" id="GO:0005524">
    <property type="term" value="F:ATP binding"/>
    <property type="evidence" value="ECO:0007669"/>
    <property type="project" value="UniProtKB-KW"/>
</dbReference>
<keyword evidence="6" id="KW-0418">Kinase</keyword>
<dbReference type="SUPFAM" id="SSF55874">
    <property type="entry name" value="ATPase domain of HSP90 chaperone/DNA topoisomerase II/histidine kinase"/>
    <property type="match status" value="1"/>
</dbReference>
<dbReference type="GO" id="GO:0016020">
    <property type="term" value="C:membrane"/>
    <property type="evidence" value="ECO:0007669"/>
    <property type="project" value="InterPro"/>
</dbReference>
<dbReference type="InterPro" id="IPR036890">
    <property type="entry name" value="HATPase_C_sf"/>
</dbReference>
<dbReference type="Gene3D" id="3.30.565.10">
    <property type="entry name" value="Histidine kinase-like ATPase, C-terminal domain"/>
    <property type="match status" value="1"/>
</dbReference>
<keyword evidence="7" id="KW-0067">ATP-binding</keyword>
<evidence type="ECO:0000256" key="1">
    <source>
        <dbReference type="ARBA" id="ARBA00000085"/>
    </source>
</evidence>
<keyword evidence="4" id="KW-0808">Transferase</keyword>
<dbReference type="Gene3D" id="3.30.450.20">
    <property type="entry name" value="PAS domain"/>
    <property type="match status" value="2"/>
</dbReference>
<dbReference type="EC" id="2.7.13.3" evidence="2"/>
<keyword evidence="12" id="KW-1185">Reference proteome</keyword>
<evidence type="ECO:0000256" key="7">
    <source>
        <dbReference type="ARBA" id="ARBA00022840"/>
    </source>
</evidence>
<dbReference type="Pfam" id="PF02518">
    <property type="entry name" value="HATPase_c"/>
    <property type="match status" value="1"/>
</dbReference>
<dbReference type="PANTHER" id="PTHR24421">
    <property type="entry name" value="NITRATE/NITRITE SENSOR PROTEIN NARX-RELATED"/>
    <property type="match status" value="1"/>
</dbReference>
<dbReference type="RefSeq" id="WP_174208036.1">
    <property type="nucleotide sequence ID" value="NZ_JABUMX010000002.1"/>
</dbReference>
<gene>
    <name evidence="11" type="ORF">HQ945_09295</name>
</gene>